<reference evidence="2 3" key="1">
    <citation type="journal article" date="2017" name="PLoS Biol.">
        <title>The sea cucumber genome provides insights into morphological evolution and visceral regeneration.</title>
        <authorList>
            <person name="Zhang X."/>
            <person name="Sun L."/>
            <person name="Yuan J."/>
            <person name="Sun Y."/>
            <person name="Gao Y."/>
            <person name="Zhang L."/>
            <person name="Li S."/>
            <person name="Dai H."/>
            <person name="Hamel J.F."/>
            <person name="Liu C."/>
            <person name="Yu Y."/>
            <person name="Liu S."/>
            <person name="Lin W."/>
            <person name="Guo K."/>
            <person name="Jin S."/>
            <person name="Xu P."/>
            <person name="Storey K.B."/>
            <person name="Huan P."/>
            <person name="Zhang T."/>
            <person name="Zhou Y."/>
            <person name="Zhang J."/>
            <person name="Lin C."/>
            <person name="Li X."/>
            <person name="Xing L."/>
            <person name="Huo D."/>
            <person name="Sun M."/>
            <person name="Wang L."/>
            <person name="Mercier A."/>
            <person name="Li F."/>
            <person name="Yang H."/>
            <person name="Xiang J."/>
        </authorList>
    </citation>
    <scope>NUCLEOTIDE SEQUENCE [LARGE SCALE GENOMIC DNA]</scope>
    <source>
        <strain evidence="2">Shaxun</strain>
        <tissue evidence="2">Muscle</tissue>
    </source>
</reference>
<protein>
    <submittedName>
        <fullName evidence="2">Uncharacterized protein</fullName>
    </submittedName>
</protein>
<dbReference type="AlphaFoldDB" id="A0A2G8LLX8"/>
<comment type="caution">
    <text evidence="2">The sequence shown here is derived from an EMBL/GenBank/DDBJ whole genome shotgun (WGS) entry which is preliminary data.</text>
</comment>
<dbReference type="EMBL" id="MRZV01000037">
    <property type="protein sequence ID" value="PIK61244.1"/>
    <property type="molecule type" value="Genomic_DNA"/>
</dbReference>
<keyword evidence="3" id="KW-1185">Reference proteome</keyword>
<dbReference type="Proteomes" id="UP000230750">
    <property type="component" value="Unassembled WGS sequence"/>
</dbReference>
<accession>A0A2G8LLX8</accession>
<organism evidence="2 3">
    <name type="scientific">Stichopus japonicus</name>
    <name type="common">Sea cucumber</name>
    <dbReference type="NCBI Taxonomy" id="307972"/>
    <lineage>
        <taxon>Eukaryota</taxon>
        <taxon>Metazoa</taxon>
        <taxon>Echinodermata</taxon>
        <taxon>Eleutherozoa</taxon>
        <taxon>Echinozoa</taxon>
        <taxon>Holothuroidea</taxon>
        <taxon>Aspidochirotacea</taxon>
        <taxon>Aspidochirotida</taxon>
        <taxon>Stichopodidae</taxon>
        <taxon>Apostichopus</taxon>
    </lineage>
</organism>
<name>A0A2G8LLX8_STIJA</name>
<sequence length="94" mass="10663">MKLNKKTNRRKGDNKSVKEQKMKEIPGEEIKGKGDDERKILEEKKPAAPTNVEEERKPWQFWKKKGDEGSSTDPVSPVKPRGGDEAKSKTCVVL</sequence>
<evidence type="ECO:0000256" key="1">
    <source>
        <dbReference type="SAM" id="MobiDB-lite"/>
    </source>
</evidence>
<proteinExistence type="predicted"/>
<feature type="compositionally biased region" description="Basic and acidic residues" evidence="1">
    <location>
        <begin position="53"/>
        <end position="68"/>
    </location>
</feature>
<evidence type="ECO:0000313" key="3">
    <source>
        <dbReference type="Proteomes" id="UP000230750"/>
    </source>
</evidence>
<feature type="region of interest" description="Disordered" evidence="1">
    <location>
        <begin position="1"/>
        <end position="94"/>
    </location>
</feature>
<gene>
    <name evidence="2" type="ORF">BSL78_01803</name>
</gene>
<evidence type="ECO:0000313" key="2">
    <source>
        <dbReference type="EMBL" id="PIK61244.1"/>
    </source>
</evidence>
<feature type="compositionally biased region" description="Basic and acidic residues" evidence="1">
    <location>
        <begin position="10"/>
        <end position="46"/>
    </location>
</feature>